<dbReference type="Proteomes" id="UP000237968">
    <property type="component" value="Unassembled WGS sequence"/>
</dbReference>
<dbReference type="InterPro" id="IPR054105">
    <property type="entry name" value="WHD_NrtR"/>
</dbReference>
<reference evidence="4 5" key="1">
    <citation type="submission" date="2018-03" db="EMBL/GenBank/DDBJ databases">
        <title>Draft Genome Sequences of the Obligatory Marine Myxobacteria Enhygromyxa salina SWB005.</title>
        <authorList>
            <person name="Poehlein A."/>
            <person name="Moghaddam J.A."/>
            <person name="Harms H."/>
            <person name="Alanjari M."/>
            <person name="Koenig G.M."/>
            <person name="Daniel R."/>
            <person name="Schaeberle T.F."/>
        </authorList>
    </citation>
    <scope>NUCLEOTIDE SEQUENCE [LARGE SCALE GENOMIC DNA]</scope>
    <source>
        <strain evidence="4 5">SWB005</strain>
    </source>
</reference>
<dbReference type="SUPFAM" id="SSF55811">
    <property type="entry name" value="Nudix"/>
    <property type="match status" value="1"/>
</dbReference>
<evidence type="ECO:0000313" key="4">
    <source>
        <dbReference type="EMBL" id="PRP93121.1"/>
    </source>
</evidence>
<sequence length="229" mass="26589">MSHTYEYARAALTVDCVVFGLGEDELEVLLIRRALEPFANRWALPGGFVHIDETLEDAALRELEEETGLRKVYLEQLYSFGAIDRDPRERVVTVAYYALVKLSDHKVRAATDASDAAWFAVSDLPDLAFDHAQIVDMALNRLRAKVRYQPIGFELLAKKFTLTQLQRMYEVILERTLDKRNFRKKILGMDLLVELDEVQKDVAHRAARLYKFDDRRYRKLVKQGFSFEI</sequence>
<evidence type="ECO:0000259" key="3">
    <source>
        <dbReference type="PROSITE" id="PS51462"/>
    </source>
</evidence>
<evidence type="ECO:0000256" key="1">
    <source>
        <dbReference type="ARBA" id="ARBA00022801"/>
    </source>
</evidence>
<dbReference type="EMBL" id="PVNK01000194">
    <property type="protein sequence ID" value="PRP93121.1"/>
    <property type="molecule type" value="Genomic_DNA"/>
</dbReference>
<dbReference type="GO" id="GO:0016787">
    <property type="term" value="F:hydrolase activity"/>
    <property type="evidence" value="ECO:0007669"/>
    <property type="project" value="UniProtKB-KW"/>
</dbReference>
<dbReference type="InterPro" id="IPR036388">
    <property type="entry name" value="WH-like_DNA-bd_sf"/>
</dbReference>
<name>A0A2S9XKC2_9BACT</name>
<dbReference type="Pfam" id="PF21906">
    <property type="entry name" value="WHD_NrtR"/>
    <property type="match status" value="1"/>
</dbReference>
<dbReference type="InterPro" id="IPR000086">
    <property type="entry name" value="NUDIX_hydrolase_dom"/>
</dbReference>
<dbReference type="InterPro" id="IPR015797">
    <property type="entry name" value="NUDIX_hydrolase-like_dom_sf"/>
</dbReference>
<comment type="caution">
    <text evidence="4">The sequence shown here is derived from an EMBL/GenBank/DDBJ whole genome shotgun (WGS) entry which is preliminary data.</text>
</comment>
<comment type="similarity">
    <text evidence="2">Belongs to the Nudix hydrolase family.</text>
</comment>
<keyword evidence="4" id="KW-0808">Transferase</keyword>
<dbReference type="InterPro" id="IPR020476">
    <property type="entry name" value="Nudix_hydrolase"/>
</dbReference>
<protein>
    <submittedName>
        <fullName evidence="4">Bifunctional NMN adenylyltransferase/Nudix hydrolase</fullName>
    </submittedName>
</protein>
<dbReference type="SUPFAM" id="SSF46785">
    <property type="entry name" value="Winged helix' DNA-binding domain"/>
    <property type="match status" value="1"/>
</dbReference>
<proteinExistence type="inferred from homology"/>
<dbReference type="PROSITE" id="PS00893">
    <property type="entry name" value="NUDIX_BOX"/>
    <property type="match status" value="1"/>
</dbReference>
<feature type="domain" description="Nudix hydrolase" evidence="3">
    <location>
        <begin position="11"/>
        <end position="143"/>
    </location>
</feature>
<dbReference type="CDD" id="cd18873">
    <property type="entry name" value="NUDIX_NadM_like"/>
    <property type="match status" value="1"/>
</dbReference>
<dbReference type="PRINTS" id="PR00502">
    <property type="entry name" value="NUDIXFAMILY"/>
</dbReference>
<dbReference type="PANTHER" id="PTHR43736:SF4">
    <property type="entry name" value="SLR1690 PROTEIN"/>
    <property type="match status" value="1"/>
</dbReference>
<keyword evidence="1 2" id="KW-0378">Hydrolase</keyword>
<keyword evidence="4" id="KW-0548">Nucleotidyltransferase</keyword>
<keyword evidence="5" id="KW-1185">Reference proteome</keyword>
<dbReference type="RefSeq" id="WP_106393780.1">
    <property type="nucleotide sequence ID" value="NZ_PVNK01000194.1"/>
</dbReference>
<dbReference type="PANTHER" id="PTHR43736">
    <property type="entry name" value="ADP-RIBOSE PYROPHOSPHATASE"/>
    <property type="match status" value="1"/>
</dbReference>
<dbReference type="OrthoDB" id="9761969at2"/>
<dbReference type="AlphaFoldDB" id="A0A2S9XKC2"/>
<accession>A0A2S9XKC2</accession>
<gene>
    <name evidence="4" type="ORF">ENSA5_44960</name>
</gene>
<evidence type="ECO:0000256" key="2">
    <source>
        <dbReference type="RuleBase" id="RU003476"/>
    </source>
</evidence>
<dbReference type="PROSITE" id="PS51462">
    <property type="entry name" value="NUDIX"/>
    <property type="match status" value="1"/>
</dbReference>
<dbReference type="GO" id="GO:0016779">
    <property type="term" value="F:nucleotidyltransferase activity"/>
    <property type="evidence" value="ECO:0007669"/>
    <property type="project" value="UniProtKB-KW"/>
</dbReference>
<dbReference type="Pfam" id="PF00293">
    <property type="entry name" value="NUDIX"/>
    <property type="match status" value="1"/>
</dbReference>
<dbReference type="InterPro" id="IPR036390">
    <property type="entry name" value="WH_DNA-bd_sf"/>
</dbReference>
<evidence type="ECO:0000313" key="5">
    <source>
        <dbReference type="Proteomes" id="UP000237968"/>
    </source>
</evidence>
<organism evidence="4 5">
    <name type="scientific">Enhygromyxa salina</name>
    <dbReference type="NCBI Taxonomy" id="215803"/>
    <lineage>
        <taxon>Bacteria</taxon>
        <taxon>Pseudomonadati</taxon>
        <taxon>Myxococcota</taxon>
        <taxon>Polyangia</taxon>
        <taxon>Nannocystales</taxon>
        <taxon>Nannocystaceae</taxon>
        <taxon>Enhygromyxa</taxon>
    </lineage>
</organism>
<dbReference type="InterPro" id="IPR020084">
    <property type="entry name" value="NUDIX_hydrolase_CS"/>
</dbReference>
<dbReference type="Gene3D" id="3.90.79.10">
    <property type="entry name" value="Nucleoside Triphosphate Pyrophosphohydrolase"/>
    <property type="match status" value="1"/>
</dbReference>
<dbReference type="Gene3D" id="1.10.10.10">
    <property type="entry name" value="Winged helix-like DNA-binding domain superfamily/Winged helix DNA-binding domain"/>
    <property type="match status" value="1"/>
</dbReference>